<sequence length="164" mass="18855">MLIAWTNNRLVTKCAIGRIDEKLCIQILPIDMCLRLAMKASIHHNILLRLLDKTFDEFASLWMNMKVEVKTKEDHEARQFKFKPRRTVDGIAHGVISLTRRISDINGMAQEFPTLSNTTGLVRLKGIREKERDGDNLGETTSTTTTSFPAIGKKRDKEKWEEKK</sequence>
<protein>
    <submittedName>
        <fullName evidence="1">Uncharacterized protein</fullName>
    </submittedName>
</protein>
<dbReference type="EMBL" id="CM045763">
    <property type="protein sequence ID" value="KAI8021274.1"/>
    <property type="molecule type" value="Genomic_DNA"/>
</dbReference>
<name>A0ACC0I7Z0_9ERIC</name>
<keyword evidence="2" id="KW-1185">Reference proteome</keyword>
<dbReference type="Proteomes" id="UP001060215">
    <property type="component" value="Chromosome 6"/>
</dbReference>
<comment type="caution">
    <text evidence="1">The sequence shown here is derived from an EMBL/GenBank/DDBJ whole genome shotgun (WGS) entry which is preliminary data.</text>
</comment>
<evidence type="ECO:0000313" key="2">
    <source>
        <dbReference type="Proteomes" id="UP001060215"/>
    </source>
</evidence>
<proteinExistence type="predicted"/>
<gene>
    <name evidence="1" type="ORF">LOK49_LG03G02773</name>
</gene>
<organism evidence="1 2">
    <name type="scientific">Camellia lanceoleosa</name>
    <dbReference type="NCBI Taxonomy" id="1840588"/>
    <lineage>
        <taxon>Eukaryota</taxon>
        <taxon>Viridiplantae</taxon>
        <taxon>Streptophyta</taxon>
        <taxon>Embryophyta</taxon>
        <taxon>Tracheophyta</taxon>
        <taxon>Spermatophyta</taxon>
        <taxon>Magnoliopsida</taxon>
        <taxon>eudicotyledons</taxon>
        <taxon>Gunneridae</taxon>
        <taxon>Pentapetalae</taxon>
        <taxon>asterids</taxon>
        <taxon>Ericales</taxon>
        <taxon>Theaceae</taxon>
        <taxon>Camellia</taxon>
    </lineage>
</organism>
<reference evidence="1 2" key="1">
    <citation type="journal article" date="2022" name="Plant J.">
        <title>Chromosome-level genome of Camellia lanceoleosa provides a valuable resource for understanding genome evolution and self-incompatibility.</title>
        <authorList>
            <person name="Gong W."/>
            <person name="Xiao S."/>
            <person name="Wang L."/>
            <person name="Liao Z."/>
            <person name="Chang Y."/>
            <person name="Mo W."/>
            <person name="Hu G."/>
            <person name="Li W."/>
            <person name="Zhao G."/>
            <person name="Zhu H."/>
            <person name="Hu X."/>
            <person name="Ji K."/>
            <person name="Xiang X."/>
            <person name="Song Q."/>
            <person name="Yuan D."/>
            <person name="Jin S."/>
            <person name="Zhang L."/>
        </authorList>
    </citation>
    <scope>NUCLEOTIDE SEQUENCE [LARGE SCALE GENOMIC DNA]</scope>
    <source>
        <strain evidence="1">SQ_2022a</strain>
    </source>
</reference>
<evidence type="ECO:0000313" key="1">
    <source>
        <dbReference type="EMBL" id="KAI8021274.1"/>
    </source>
</evidence>
<accession>A0ACC0I7Z0</accession>